<dbReference type="AlphaFoldDB" id="A0A4U1L6D1"/>
<dbReference type="OrthoDB" id="7597031at2"/>
<dbReference type="Proteomes" id="UP000309138">
    <property type="component" value="Unassembled WGS sequence"/>
</dbReference>
<reference evidence="2 3" key="1">
    <citation type="submission" date="2019-04" db="EMBL/GenBank/DDBJ databases">
        <authorList>
            <person name="Yang Y."/>
            <person name="Wei D."/>
        </authorList>
    </citation>
    <scope>NUCLEOTIDE SEQUENCE [LARGE SCALE GENOMIC DNA]</scope>
    <source>
        <strain evidence="2 3">L-1-4w-11</strain>
    </source>
</reference>
<keyword evidence="3" id="KW-1185">Reference proteome</keyword>
<comment type="caution">
    <text evidence="2">The sequence shown here is derived from an EMBL/GenBank/DDBJ whole genome shotgun (WGS) entry which is preliminary data.</text>
</comment>
<name>A0A4U1L6D1_9SPHN</name>
<feature type="compositionally biased region" description="Pro residues" evidence="1">
    <location>
        <begin position="1004"/>
        <end position="1019"/>
    </location>
</feature>
<feature type="region of interest" description="Disordered" evidence="1">
    <location>
        <begin position="994"/>
        <end position="1019"/>
    </location>
</feature>
<gene>
    <name evidence="2" type="ORF">FBR43_07985</name>
</gene>
<sequence>MVLWVQRRPIASGFIDDELARRGVPARYRVTEIGLSEQRLENVVIGDPARPDLVADWIVVRTEVGLGSATVTAIEAGAVRLRGRVVDGRLALGAIDRLLPAPSGAPFALPDIALRVADARMRLETPQGIIGLKASGAGNPAKNFDGRIAAISERIEAGGCVVDRLATAMAVEIDEGAPALRGPLRAAAIDCPGMARARAIGSDLVLTLGPALDRWEGRAALSVARAGASGVGVTGLGGMIDFGGDAAATMGRFDLTARGMATGLARATGLAASGRYRFGSSGARVATRMEADALALAPASFAAAATLPDATAGTPVAPLARRLANAVIAAGRRGRASAVAELEMRGAQGVARVRSLDYAAASGARVSLAGGEGLRFGWPGNRLWIDTAIETGGGGLPEARVALAQARPDAAITGRATIAPYRASDAMLALAPVTFSAAGDGTTSIRTRAVLSGPLPGGRVDRLSVPIDARWNAAGRLLVNRDCAPAAFERLTLSALSLGSTRLRACPLGGAMLAYGDGGIEGGIALPALRTQGSLGGSPLALGAANLAFALRDRRVSASDVRARLGTPERLSRLDIARLDGRVDASGIAGDFAGAAGAIGNVPLLLSGGAGAWRFADATLTLDGSALAVADAAEQPRFAPLAADDFTLTLAGNAVDARATLRAPATQTEVADVTITHDLGAGAGRADLVVDGITFTEAFQPDALTRLTFGVIAEVEGTIAGRGQIRWSPDDVTSDGVFRTDDIDLAAAFGPVEGIAGEIRFTDLLGLETAPGQSAAIALANPGIPVENGTVRYRLTGEQRVAIEGGRWPFAGGALVLEPTLLDFGQTVPRRMTFRVEGVDAAQFLQQFDFDNLSATGTFDGVLPMVFDEAGGRIENGRLAMREGGGTIAYVGEVSQENLGTWGNIAFQALKSLEYDRLDMTMNGPLSGEMVTAIRFAGVSQGVGAKRNFIIDRLARLPFVFNVTIKAPFRQLFDSVQSYYDPTRLIERNLPALLEQQQRDRPPRPPAPPVQPPASEPKP</sequence>
<evidence type="ECO:0000256" key="1">
    <source>
        <dbReference type="SAM" id="MobiDB-lite"/>
    </source>
</evidence>
<dbReference type="Pfam" id="PF11739">
    <property type="entry name" value="YdbH-like"/>
    <property type="match status" value="1"/>
</dbReference>
<dbReference type="EMBL" id="SWKR01000002">
    <property type="protein sequence ID" value="TKD52164.1"/>
    <property type="molecule type" value="Genomic_DNA"/>
</dbReference>
<protein>
    <recommendedName>
        <fullName evidence="4">Dicarboxylate transport domain-containing protein</fullName>
    </recommendedName>
</protein>
<evidence type="ECO:0000313" key="3">
    <source>
        <dbReference type="Proteomes" id="UP000309138"/>
    </source>
</evidence>
<dbReference type="InterPro" id="IPR021730">
    <property type="entry name" value="YdbH"/>
</dbReference>
<accession>A0A4U1L6D1</accession>
<organism evidence="2 3">
    <name type="scientific">Sphingomonas baiyangensis</name>
    <dbReference type="NCBI Taxonomy" id="2572576"/>
    <lineage>
        <taxon>Bacteria</taxon>
        <taxon>Pseudomonadati</taxon>
        <taxon>Pseudomonadota</taxon>
        <taxon>Alphaproteobacteria</taxon>
        <taxon>Sphingomonadales</taxon>
        <taxon>Sphingomonadaceae</taxon>
        <taxon>Sphingomonas</taxon>
    </lineage>
</organism>
<evidence type="ECO:0008006" key="4">
    <source>
        <dbReference type="Google" id="ProtNLM"/>
    </source>
</evidence>
<evidence type="ECO:0000313" key="2">
    <source>
        <dbReference type="EMBL" id="TKD52164.1"/>
    </source>
</evidence>
<proteinExistence type="predicted"/>